<feature type="signal peptide" evidence="1">
    <location>
        <begin position="1"/>
        <end position="26"/>
    </location>
</feature>
<dbReference type="RefSeq" id="WP_343950873.1">
    <property type="nucleotide sequence ID" value="NZ_BAAAHQ010000015.1"/>
</dbReference>
<keyword evidence="1" id="KW-0732">Signal</keyword>
<feature type="chain" id="PRO_5045311116" evidence="1">
    <location>
        <begin position="27"/>
        <end position="337"/>
    </location>
</feature>
<sequence>MLRKRTLAAVTAAVALASTLVGPAHAVTPQPTGVAYDVGDNGVVVGYVDTGAGQRRAVRWNPDGSVTPLRERPGATTARAYGINRRGVIVGESQGVPVQWNPDGGLVELGRAGSAAYDPFRGNDHGTVAGWSGGLSTPRPVKWRPGGKVAELPLLRGGRNGQAWGINASGVVVGDSEILQNGAYEWHAVRWNPDGSVTDLAPPGAVGSTAYDVNDHGVVVGPSWKADNSWRALRWNPDGSVTDLPPLPGGASPYPISINAGGVVAGYSQDAAGTWRAVRWSPGGAITALPGLPDSAEDYVWSINRSGVIVGYSVSASGESRPVKWNPDGSITRLPGL</sequence>
<dbReference type="Proteomes" id="UP001501578">
    <property type="component" value="Unassembled WGS sequence"/>
</dbReference>
<proteinExistence type="predicted"/>
<accession>A0ABN1PLQ6</accession>
<evidence type="ECO:0000256" key="1">
    <source>
        <dbReference type="SAM" id="SignalP"/>
    </source>
</evidence>
<comment type="caution">
    <text evidence="2">The sequence shown here is derived from an EMBL/GenBank/DDBJ whole genome shotgun (WGS) entry which is preliminary data.</text>
</comment>
<protein>
    <submittedName>
        <fullName evidence="2">Uncharacterized protein</fullName>
    </submittedName>
</protein>
<evidence type="ECO:0000313" key="2">
    <source>
        <dbReference type="EMBL" id="GAA0930105.1"/>
    </source>
</evidence>
<dbReference type="EMBL" id="BAAAHQ010000015">
    <property type="protein sequence ID" value="GAA0930105.1"/>
    <property type="molecule type" value="Genomic_DNA"/>
</dbReference>
<gene>
    <name evidence="2" type="ORF">GCM10009560_34380</name>
</gene>
<name>A0ABN1PLQ6_9ACTN</name>
<reference evidence="2 3" key="1">
    <citation type="journal article" date="2019" name="Int. J. Syst. Evol. Microbiol.">
        <title>The Global Catalogue of Microorganisms (GCM) 10K type strain sequencing project: providing services to taxonomists for standard genome sequencing and annotation.</title>
        <authorList>
            <consortium name="The Broad Institute Genomics Platform"/>
            <consortium name="The Broad Institute Genome Sequencing Center for Infectious Disease"/>
            <person name="Wu L."/>
            <person name="Ma J."/>
        </authorList>
    </citation>
    <scope>NUCLEOTIDE SEQUENCE [LARGE SCALE GENOMIC DNA]</scope>
    <source>
        <strain evidence="2 3">JCM 11136</strain>
    </source>
</reference>
<keyword evidence="3" id="KW-1185">Reference proteome</keyword>
<evidence type="ECO:0000313" key="3">
    <source>
        <dbReference type="Proteomes" id="UP001501578"/>
    </source>
</evidence>
<organism evidence="2 3">
    <name type="scientific">Nonomuraea longicatena</name>
    <dbReference type="NCBI Taxonomy" id="83682"/>
    <lineage>
        <taxon>Bacteria</taxon>
        <taxon>Bacillati</taxon>
        <taxon>Actinomycetota</taxon>
        <taxon>Actinomycetes</taxon>
        <taxon>Streptosporangiales</taxon>
        <taxon>Streptosporangiaceae</taxon>
        <taxon>Nonomuraea</taxon>
    </lineage>
</organism>